<feature type="domain" description="Cytochrome c" evidence="10">
    <location>
        <begin position="1156"/>
        <end position="1289"/>
    </location>
</feature>
<dbReference type="GO" id="GO:0020037">
    <property type="term" value="F:heme binding"/>
    <property type="evidence" value="ECO:0007669"/>
    <property type="project" value="InterPro"/>
</dbReference>
<dbReference type="SUPFAM" id="SSF46626">
    <property type="entry name" value="Cytochrome c"/>
    <property type="match status" value="1"/>
</dbReference>
<keyword evidence="8 12" id="KW-0326">Glycosidase</keyword>
<dbReference type="SUPFAM" id="SSF50952">
    <property type="entry name" value="Soluble quinoprotein glucose dehydrogenase"/>
    <property type="match status" value="1"/>
</dbReference>
<dbReference type="EMBL" id="SJPL01000001">
    <property type="protein sequence ID" value="TWT68792.1"/>
    <property type="molecule type" value="Genomic_DNA"/>
</dbReference>
<dbReference type="PANTHER" id="PTHR33546:SF1">
    <property type="entry name" value="LARGE, MULTIFUNCTIONAL SECRETED PROTEIN"/>
    <property type="match status" value="1"/>
</dbReference>
<keyword evidence="12" id="KW-0858">Xylan degradation</keyword>
<proteinExistence type="inferred from homology"/>
<dbReference type="SMART" id="SM00633">
    <property type="entry name" value="Glyco_10"/>
    <property type="match status" value="1"/>
</dbReference>
<accession>A0A5C5Y5R3</accession>
<evidence type="ECO:0000259" key="11">
    <source>
        <dbReference type="PROSITE" id="PS51760"/>
    </source>
</evidence>
<keyword evidence="6 8" id="KW-0624">Polysaccharide degradation</keyword>
<dbReference type="Pfam" id="PF23500">
    <property type="entry name" value="DUF7133"/>
    <property type="match status" value="1"/>
</dbReference>
<dbReference type="GO" id="GO:0031176">
    <property type="term" value="F:endo-1,4-beta-xylanase activity"/>
    <property type="evidence" value="ECO:0007669"/>
    <property type="project" value="UniProtKB-EC"/>
</dbReference>
<dbReference type="InterPro" id="IPR017853">
    <property type="entry name" value="GH"/>
</dbReference>
<dbReference type="InterPro" id="IPR013428">
    <property type="entry name" value="Membrane-bound_put_N"/>
</dbReference>
<dbReference type="SUPFAM" id="SSF51445">
    <property type="entry name" value="(Trans)glycosidases"/>
    <property type="match status" value="1"/>
</dbReference>
<keyword evidence="2 7" id="KW-0479">Metal-binding</keyword>
<evidence type="ECO:0000256" key="5">
    <source>
        <dbReference type="ARBA" id="ARBA00023277"/>
    </source>
</evidence>
<dbReference type="InterPro" id="IPR016024">
    <property type="entry name" value="ARM-type_fold"/>
</dbReference>
<dbReference type="InterPro" id="IPR013427">
    <property type="entry name" value="Haem-bd_dom_put"/>
</dbReference>
<name>A0A5C5Y5R3_9PLAN</name>
<evidence type="ECO:0000256" key="7">
    <source>
        <dbReference type="PROSITE-ProRule" id="PRU00433"/>
    </source>
</evidence>
<evidence type="ECO:0000256" key="6">
    <source>
        <dbReference type="ARBA" id="ARBA00023326"/>
    </source>
</evidence>
<evidence type="ECO:0000256" key="9">
    <source>
        <dbReference type="SAM" id="MobiDB-lite"/>
    </source>
</evidence>
<keyword evidence="3 8" id="KW-0378">Hydrolase</keyword>
<keyword evidence="5 8" id="KW-0119">Carbohydrate metabolism</keyword>
<dbReference type="SUPFAM" id="SSF52317">
    <property type="entry name" value="Class I glutamine amidotransferase-like"/>
    <property type="match status" value="1"/>
</dbReference>
<evidence type="ECO:0000313" key="13">
    <source>
        <dbReference type="Proteomes" id="UP000317238"/>
    </source>
</evidence>
<protein>
    <recommendedName>
        <fullName evidence="8">Beta-xylanase</fullName>
        <ecNumber evidence="8">3.2.1.8</ecNumber>
    </recommendedName>
</protein>
<dbReference type="Gene3D" id="1.10.760.10">
    <property type="entry name" value="Cytochrome c-like domain"/>
    <property type="match status" value="1"/>
</dbReference>
<dbReference type="Pfam" id="PF13442">
    <property type="entry name" value="Cytochrome_CBB3"/>
    <property type="match status" value="1"/>
</dbReference>
<dbReference type="RefSeq" id="WP_197203352.1">
    <property type="nucleotide sequence ID" value="NZ_SJPL01000001.1"/>
</dbReference>
<sequence length="1844" mass="205011">MSPCSFMAISHRLWALMIVGWLQTAFLTFTPVGAADLTLLFIGDSGHHQPTRRFQELAPVLERRGIELRYTQRMGDLNPSTLQTFDGVVLYANIDRIEDEQAAALLDFVAAGKGFVPLHCASYCWRNNPEIVALMGGQFLRHGTGIVSTQVVAPEHPVMNGFEGFSSWDETYVHHRHNTANRTVLEYRVGDEQAEGNDREPWTWVRTHGRGRVFYTAWGHDGRTFTQPGFHNLVERGIRWACGEDPSVVPDFRDVETFDVPAMTTVGDDAADFQYVDVGPKIPNYTPSRRWGTQGDPKTLMQMPLDPEESIKHFVTPVGLAVERYADERDFQSKPIAMTWDERGRLWVCETVDYPNELGQGRDRIRICEDTDGDHVADRFTVFADGLSIPTSIVIVRGGAVVQNGTETIYLKDTDGDDVADQRSTLIEGWALGDTHGGVSNFRYGLDNWIWAMQGYNNSTPTYDGKQSQSFRQGFWRFKLSQSDPPVVTDLEFVRSSDNNTWGLGIGEDGLIFGSTANHNPSMFMPIANRYYERVRGWSPSTLHSIADTHEFDPITDNVRQVDHHGGYTAGAGHALYTARAFPRQWWNRTAFVCGPTGHLVGTFVLRPDGANFQSTSPVNLLASDDEWSAPIMAEVGPDGAVWVIDWYNYIVQHNPTPNGFETGQGRAYESDLRDKTHGRIYRVVPDDDQRLHAIEDLSQGSNQDLVNSLSHPSMRWRLHAQRLLVERGLGQDAEVVNGLMDLVSNREVDTIGLNVGAIHALHTLAAMLQASGPQAEITDSKFIDGLEDALSHPSAGVRRNALAVIPKTQAGSRLLLRHREVIDDVDAQVRLQAVLTLSDLPEAEDAGRLVAELCVGQTDPIMLDALTSAAATHAPSFLRQIAQTRLGRESLVVVSPVTQRVTEHVARGRPDSATLQRLLEALSSAEPNIAGAMVDGLLAGWPKDHRVSATDTLVAKLRDAFRASRSAGKVQLLRLAAAAGLDTLDDEAESILAGLRDTVSDPDVDPQRRVRAAQDWIAFRPDDPDVVDSIVQEITPQTDPALAAGFLNAVSRSRSEEAAELIIDALSTLTPQVKSAAISVMIGKPSWTRALLDAAEADQFDINELTLEQKQQLRSFPDRRIRRRAEAKLAMGGGLPDADREKVLQSLMHVTTRTGNVKAGKEVFKKVCSACHQYGDLGQKVGPNLTGMAAHPKSELLTHIIDPSRNVEGNYRLYNVLTVDGQVFSGMLAGESRTSITIIDAQAKEIRLAREDIEELIASRKSVMPEGFEKQISDDELADLLQFLTDQGPFVPIPLDDVATAISTRGLFSQSDRGPDRMVFDNWDPKTFDGVPFVLTDPMGQSQKNLILLRGPRGTLPPRMPASVSLPCGTSASAIHLLSGVGGWSYPFEQEQSVSMIVRLHYADGSSEDHELINGLHFADYIRRVDVPKSEFAFALGDQQIRYLKVVPSRSAMINTIELVKGDDSTAPIVMAVTVQRDESDGNAETVSESLDHRDGGERSLKAAVGDRYKIGVGVSHRVIEDPANAELIQKHFQILTPENCMKPQGIHPAEDEWNFDATDKFVDFATEHGLEVVGHCLVWAKDDRTDPWMMKDGDSDVGRDKLLQRIETHIETVVQRYADAVTMWDVVNEAIGDGDEGLLRDSVYSRATGMDFIVKAFQVAHANDPDALLIYNDYNGHKPDKLKKLIEFLTKLKAAGAPVDAYGMQGHFELGDESIDQLRDTFQELRRLGLQVVVSELDIDVVKRGRWWSEDGKFRDELSAYDPYPDGMPDDIRDQQIRQYVQLFELFNEYSDIIARVSFWNLHDGESWLNTFPWRRVNHPLLFDRDLRPKPAFDAVYDALKQ</sequence>
<dbReference type="GO" id="GO:0046872">
    <property type="term" value="F:metal ion binding"/>
    <property type="evidence" value="ECO:0007669"/>
    <property type="project" value="UniProtKB-KW"/>
</dbReference>
<evidence type="ECO:0000256" key="1">
    <source>
        <dbReference type="ARBA" id="ARBA00022617"/>
    </source>
</evidence>
<feature type="domain" description="GH10" evidence="11">
    <location>
        <begin position="1496"/>
        <end position="1841"/>
    </location>
</feature>
<gene>
    <name evidence="12" type="primary">xynB</name>
    <name evidence="12" type="ORF">Pan14r_10390</name>
</gene>
<dbReference type="InterPro" id="IPR009056">
    <property type="entry name" value="Cyt_c-like_dom"/>
</dbReference>
<dbReference type="PANTHER" id="PTHR33546">
    <property type="entry name" value="LARGE, MULTIFUNCTIONAL SECRETED PROTEIN-RELATED"/>
    <property type="match status" value="1"/>
</dbReference>
<comment type="catalytic activity">
    <reaction evidence="8">
        <text>Endohydrolysis of (1-&gt;4)-beta-D-xylosidic linkages in xylans.</text>
        <dbReference type="EC" id="3.2.1.8"/>
    </reaction>
</comment>
<reference evidence="12 13" key="1">
    <citation type="submission" date="2019-02" db="EMBL/GenBank/DDBJ databases">
        <title>Deep-cultivation of Planctomycetes and their phenomic and genomic characterization uncovers novel biology.</title>
        <authorList>
            <person name="Wiegand S."/>
            <person name="Jogler M."/>
            <person name="Boedeker C."/>
            <person name="Pinto D."/>
            <person name="Vollmers J."/>
            <person name="Rivas-Marin E."/>
            <person name="Kohn T."/>
            <person name="Peeters S.H."/>
            <person name="Heuer A."/>
            <person name="Rast P."/>
            <person name="Oberbeckmann S."/>
            <person name="Bunk B."/>
            <person name="Jeske O."/>
            <person name="Meyerdierks A."/>
            <person name="Storesund J.E."/>
            <person name="Kallscheuer N."/>
            <person name="Luecker S."/>
            <person name="Lage O.M."/>
            <person name="Pohl T."/>
            <person name="Merkel B.J."/>
            <person name="Hornburger P."/>
            <person name="Mueller R.-W."/>
            <person name="Bruemmer F."/>
            <person name="Labrenz M."/>
            <person name="Spormann A.M."/>
            <person name="Op Den Camp H."/>
            <person name="Overmann J."/>
            <person name="Amann R."/>
            <person name="Jetten M.S.M."/>
            <person name="Mascher T."/>
            <person name="Medema M.H."/>
            <person name="Devos D.P."/>
            <person name="Kaster A.-K."/>
            <person name="Ovreas L."/>
            <person name="Rohde M."/>
            <person name="Galperin M.Y."/>
            <person name="Jogler C."/>
        </authorList>
    </citation>
    <scope>NUCLEOTIDE SEQUENCE [LARGE SCALE GENOMIC DNA]</scope>
    <source>
        <strain evidence="12 13">Pan14r</strain>
    </source>
</reference>
<evidence type="ECO:0000313" key="12">
    <source>
        <dbReference type="EMBL" id="TWT68792.1"/>
    </source>
</evidence>
<dbReference type="PROSITE" id="PS51007">
    <property type="entry name" value="CYTC"/>
    <property type="match status" value="1"/>
</dbReference>
<dbReference type="PROSITE" id="PS51760">
    <property type="entry name" value="GH10_2"/>
    <property type="match status" value="1"/>
</dbReference>
<dbReference type="Gene3D" id="1.25.10.10">
    <property type="entry name" value="Leucine-rich Repeat Variant"/>
    <property type="match status" value="1"/>
</dbReference>
<keyword evidence="13" id="KW-1185">Reference proteome</keyword>
<organism evidence="12 13">
    <name type="scientific">Crateriforma conspicua</name>
    <dbReference type="NCBI Taxonomy" id="2527996"/>
    <lineage>
        <taxon>Bacteria</taxon>
        <taxon>Pseudomonadati</taxon>
        <taxon>Planctomycetota</taxon>
        <taxon>Planctomycetia</taxon>
        <taxon>Planctomycetales</taxon>
        <taxon>Planctomycetaceae</taxon>
        <taxon>Crateriforma</taxon>
    </lineage>
</organism>
<dbReference type="InterPro" id="IPR001000">
    <property type="entry name" value="GH10_dom"/>
</dbReference>
<evidence type="ECO:0000256" key="8">
    <source>
        <dbReference type="RuleBase" id="RU361174"/>
    </source>
</evidence>
<dbReference type="NCBIfam" id="TIGR02603">
    <property type="entry name" value="CxxCH_TIGR02603"/>
    <property type="match status" value="1"/>
</dbReference>
<dbReference type="PRINTS" id="PR00134">
    <property type="entry name" value="GLHYDRLASE10"/>
</dbReference>
<dbReference type="InterPro" id="IPR011041">
    <property type="entry name" value="Quinoprot_gluc/sorb_DH_b-prop"/>
</dbReference>
<dbReference type="SUPFAM" id="SSF48371">
    <property type="entry name" value="ARM repeat"/>
    <property type="match status" value="1"/>
</dbReference>
<dbReference type="InterPro" id="IPR011989">
    <property type="entry name" value="ARM-like"/>
</dbReference>
<evidence type="ECO:0000259" key="10">
    <source>
        <dbReference type="PROSITE" id="PS51007"/>
    </source>
</evidence>
<dbReference type="Pfam" id="PF00331">
    <property type="entry name" value="Glyco_hydro_10"/>
    <property type="match status" value="1"/>
</dbReference>
<comment type="similarity">
    <text evidence="8">Belongs to the glycosyl hydrolase 10 (cellulase F) family.</text>
</comment>
<dbReference type="Pfam" id="PF06283">
    <property type="entry name" value="ThuA"/>
    <property type="match status" value="1"/>
</dbReference>
<keyword evidence="4 7" id="KW-0408">Iron</keyword>
<dbReference type="EC" id="3.2.1.8" evidence="8"/>
<dbReference type="Gene3D" id="3.40.50.880">
    <property type="match status" value="1"/>
</dbReference>
<dbReference type="NCBIfam" id="TIGR02604">
    <property type="entry name" value="Piru_Ver_Nterm"/>
    <property type="match status" value="1"/>
</dbReference>
<dbReference type="Gene3D" id="3.20.20.80">
    <property type="entry name" value="Glycosidases"/>
    <property type="match status" value="1"/>
</dbReference>
<evidence type="ECO:0000256" key="3">
    <source>
        <dbReference type="ARBA" id="ARBA00022801"/>
    </source>
</evidence>
<evidence type="ECO:0000256" key="4">
    <source>
        <dbReference type="ARBA" id="ARBA00023004"/>
    </source>
</evidence>
<dbReference type="Proteomes" id="UP000317238">
    <property type="component" value="Unassembled WGS sequence"/>
</dbReference>
<comment type="caution">
    <text evidence="12">The sequence shown here is derived from an EMBL/GenBank/DDBJ whole genome shotgun (WGS) entry which is preliminary data.</text>
</comment>
<dbReference type="GO" id="GO:0045493">
    <property type="term" value="P:xylan catabolic process"/>
    <property type="evidence" value="ECO:0007669"/>
    <property type="project" value="UniProtKB-KW"/>
</dbReference>
<evidence type="ECO:0000256" key="2">
    <source>
        <dbReference type="ARBA" id="ARBA00022723"/>
    </source>
</evidence>
<dbReference type="InterPro" id="IPR036909">
    <property type="entry name" value="Cyt_c-like_dom_sf"/>
</dbReference>
<keyword evidence="1 7" id="KW-0349">Heme</keyword>
<dbReference type="InterPro" id="IPR029062">
    <property type="entry name" value="Class_I_gatase-like"/>
</dbReference>
<dbReference type="GO" id="GO:0009055">
    <property type="term" value="F:electron transfer activity"/>
    <property type="evidence" value="ECO:0007669"/>
    <property type="project" value="InterPro"/>
</dbReference>
<dbReference type="InterPro" id="IPR029010">
    <property type="entry name" value="ThuA-like"/>
</dbReference>
<dbReference type="InterPro" id="IPR055557">
    <property type="entry name" value="DUF7133"/>
</dbReference>
<feature type="region of interest" description="Disordered" evidence="9">
    <location>
        <begin position="1479"/>
        <end position="1498"/>
    </location>
</feature>